<evidence type="ECO:0000256" key="5">
    <source>
        <dbReference type="SAM" id="MobiDB-lite"/>
    </source>
</evidence>
<keyword evidence="7" id="KW-0482">Metalloprotease</keyword>
<keyword evidence="4" id="KW-0862">Zinc</keyword>
<dbReference type="OrthoDB" id="5188902at2"/>
<dbReference type="GO" id="GO:0031012">
    <property type="term" value="C:extracellular matrix"/>
    <property type="evidence" value="ECO:0007669"/>
    <property type="project" value="InterPro"/>
</dbReference>
<evidence type="ECO:0000313" key="7">
    <source>
        <dbReference type="EMBL" id="TMR36558.1"/>
    </source>
</evidence>
<keyword evidence="1 7" id="KW-0645">Protease</keyword>
<organism evidence="7 8">
    <name type="scientific">Actinomadura geliboluensis</name>
    <dbReference type="NCBI Taxonomy" id="882440"/>
    <lineage>
        <taxon>Bacteria</taxon>
        <taxon>Bacillati</taxon>
        <taxon>Actinomycetota</taxon>
        <taxon>Actinomycetes</taxon>
        <taxon>Streptosporangiales</taxon>
        <taxon>Thermomonosporaceae</taxon>
        <taxon>Actinomadura</taxon>
    </lineage>
</organism>
<dbReference type="Pfam" id="PF00413">
    <property type="entry name" value="Peptidase_M10"/>
    <property type="match status" value="1"/>
</dbReference>
<sequence length="378" mass="39191">MSIEAVGAGHAEPHHGDHFRMRPFPFPAPTKDCQSTLSNIGETAMRDFPRATLRTGAAVAAAATLTGTAFTGTGLAGPASTGTLNAPAWCKPGGTLSARTMPQRVRIADCDLRGRAVRGANGLTAVVPSDGTSLVAHALRTDGGAELRIRVDERAGLITLDTRGGRAPHGRPRGFRAPAAACADGTHRAEPSKWRKGSAVQWHYYAGAAGLSRAPIAAGVSNMANARTDCNGGRFSPLPDVGENYAGQANRPPNVTGAAACGKRDRVNTFGWLSMQGADNDVLAATCTWYLGSATVETDMALQVRGKKWWTGGTCPAGAYSAEAVATHEAGHVFGLAHVEGIEHENLTMAPALASCDRGPATLGRGDYNGLIALYGGR</sequence>
<dbReference type="GO" id="GO:0004222">
    <property type="term" value="F:metalloendopeptidase activity"/>
    <property type="evidence" value="ECO:0007669"/>
    <property type="project" value="InterPro"/>
</dbReference>
<evidence type="ECO:0000256" key="2">
    <source>
        <dbReference type="ARBA" id="ARBA00022723"/>
    </source>
</evidence>
<dbReference type="InterPro" id="IPR024079">
    <property type="entry name" value="MetalloPept_cat_dom_sf"/>
</dbReference>
<feature type="domain" description="Peptidase M10 metallopeptidase" evidence="6">
    <location>
        <begin position="306"/>
        <end position="376"/>
    </location>
</feature>
<feature type="region of interest" description="Disordered" evidence="5">
    <location>
        <begin position="1"/>
        <end position="27"/>
    </location>
</feature>
<proteinExistence type="predicted"/>
<dbReference type="SUPFAM" id="SSF55486">
    <property type="entry name" value="Metalloproteases ('zincins'), catalytic domain"/>
    <property type="match status" value="1"/>
</dbReference>
<accession>A0A5S4GUC2</accession>
<keyword evidence="8" id="KW-1185">Reference proteome</keyword>
<dbReference type="Gene3D" id="3.40.390.10">
    <property type="entry name" value="Collagenase (Catalytic Domain)"/>
    <property type="match status" value="1"/>
</dbReference>
<comment type="caution">
    <text evidence="7">The sequence shown here is derived from an EMBL/GenBank/DDBJ whole genome shotgun (WGS) entry which is preliminary data.</text>
</comment>
<evidence type="ECO:0000256" key="3">
    <source>
        <dbReference type="ARBA" id="ARBA00022801"/>
    </source>
</evidence>
<reference evidence="7 8" key="1">
    <citation type="submission" date="2019-05" db="EMBL/GenBank/DDBJ databases">
        <title>Draft genome sequence of Actinomadura geliboluensis A8036.</title>
        <authorList>
            <person name="Saricaoglu S."/>
            <person name="Isik K."/>
        </authorList>
    </citation>
    <scope>NUCLEOTIDE SEQUENCE [LARGE SCALE GENOMIC DNA]</scope>
    <source>
        <strain evidence="7 8">A8036</strain>
    </source>
</reference>
<feature type="compositionally biased region" description="Basic and acidic residues" evidence="5">
    <location>
        <begin position="11"/>
        <end position="20"/>
    </location>
</feature>
<protein>
    <submittedName>
        <fullName evidence="7">Matrixin family metalloprotease</fullName>
    </submittedName>
</protein>
<evidence type="ECO:0000256" key="4">
    <source>
        <dbReference type="ARBA" id="ARBA00022833"/>
    </source>
</evidence>
<keyword evidence="3" id="KW-0378">Hydrolase</keyword>
<evidence type="ECO:0000313" key="8">
    <source>
        <dbReference type="Proteomes" id="UP000305238"/>
    </source>
</evidence>
<dbReference type="AlphaFoldDB" id="A0A5S4GUC2"/>
<evidence type="ECO:0000259" key="6">
    <source>
        <dbReference type="Pfam" id="PF00413"/>
    </source>
</evidence>
<dbReference type="GO" id="GO:0008270">
    <property type="term" value="F:zinc ion binding"/>
    <property type="evidence" value="ECO:0007669"/>
    <property type="project" value="InterPro"/>
</dbReference>
<dbReference type="Proteomes" id="UP000305238">
    <property type="component" value="Unassembled WGS sequence"/>
</dbReference>
<gene>
    <name evidence="7" type="ORF">ETD96_20490</name>
</gene>
<evidence type="ECO:0000256" key="1">
    <source>
        <dbReference type="ARBA" id="ARBA00022670"/>
    </source>
</evidence>
<dbReference type="InterPro" id="IPR001818">
    <property type="entry name" value="Pept_M10_metallopeptidase"/>
</dbReference>
<dbReference type="EMBL" id="VCKZ01000147">
    <property type="protein sequence ID" value="TMR36558.1"/>
    <property type="molecule type" value="Genomic_DNA"/>
</dbReference>
<keyword evidence="2" id="KW-0479">Metal-binding</keyword>
<dbReference type="GO" id="GO:0006508">
    <property type="term" value="P:proteolysis"/>
    <property type="evidence" value="ECO:0007669"/>
    <property type="project" value="UniProtKB-KW"/>
</dbReference>
<name>A0A5S4GUC2_9ACTN</name>